<comment type="caution">
    <text evidence="1">The sequence shown here is derived from an EMBL/GenBank/DDBJ whole genome shotgun (WGS) entry which is preliminary data.</text>
</comment>
<dbReference type="Proteomes" id="UP000568050">
    <property type="component" value="Unassembled WGS sequence"/>
</dbReference>
<dbReference type="PANTHER" id="PTHR38460:SF1">
    <property type="entry name" value="TAUTOMERASE YOLI-RELATED"/>
    <property type="match status" value="1"/>
</dbReference>
<dbReference type="InterPro" id="IPR037479">
    <property type="entry name" value="Tauto_MSAD"/>
</dbReference>
<dbReference type="Gene3D" id="3.30.429.10">
    <property type="entry name" value="Macrophage Migration Inhibitory Factor"/>
    <property type="match status" value="1"/>
</dbReference>
<proteinExistence type="predicted"/>
<reference evidence="1 2" key="1">
    <citation type="submission" date="2020-08" db="EMBL/GenBank/DDBJ databases">
        <title>Sequencing the genomes of 1000 actinobacteria strains.</title>
        <authorList>
            <person name="Klenk H.-P."/>
        </authorList>
    </citation>
    <scope>NUCLEOTIDE SEQUENCE [LARGE SCALE GENOMIC DNA]</scope>
    <source>
        <strain evidence="1 2">DSM 23040</strain>
    </source>
</reference>
<sequence>MVLSHDVIDEGDAMPLVNIDVLRGRSEDQLKTIIQAAHDAMVEAFDVPDRDRYVVLTQHEPFELSIQDTGLGIERTDDVVVFRYTSRQRSQAGKVRLYELLTANLKERAGIEPSDVVVSIVENGDADWSFGNGEAQFLTGALD</sequence>
<dbReference type="AlphaFoldDB" id="A0A839QU02"/>
<organism evidence="1 2">
    <name type="scientific">Helcobacillus massiliensis</name>
    <dbReference type="NCBI Taxonomy" id="521392"/>
    <lineage>
        <taxon>Bacteria</taxon>
        <taxon>Bacillati</taxon>
        <taxon>Actinomycetota</taxon>
        <taxon>Actinomycetes</taxon>
        <taxon>Micrococcales</taxon>
        <taxon>Dermabacteraceae</taxon>
        <taxon>Helcobacillus</taxon>
    </lineage>
</organism>
<dbReference type="PANTHER" id="PTHR38460">
    <property type="entry name" value="TAUTOMERASE YOLI-RELATED"/>
    <property type="match status" value="1"/>
</dbReference>
<gene>
    <name evidence="1" type="ORF">FHX50_001849</name>
</gene>
<evidence type="ECO:0000313" key="2">
    <source>
        <dbReference type="Proteomes" id="UP000568050"/>
    </source>
</evidence>
<dbReference type="SUPFAM" id="SSF55331">
    <property type="entry name" value="Tautomerase/MIF"/>
    <property type="match status" value="1"/>
</dbReference>
<keyword evidence="1" id="KW-0670">Pyruvate</keyword>
<dbReference type="Pfam" id="PF14552">
    <property type="entry name" value="Tautomerase_2"/>
    <property type="match status" value="1"/>
</dbReference>
<accession>A0A839QU02</accession>
<dbReference type="EMBL" id="JACHWP010000007">
    <property type="protein sequence ID" value="MBB3023552.1"/>
    <property type="molecule type" value="Genomic_DNA"/>
</dbReference>
<dbReference type="RefSeq" id="WP_221187314.1">
    <property type="nucleotide sequence ID" value="NZ_CBCSFZ010000036.1"/>
</dbReference>
<name>A0A839QU02_9MICO</name>
<keyword evidence="2" id="KW-1185">Reference proteome</keyword>
<dbReference type="InterPro" id="IPR014347">
    <property type="entry name" value="Tautomerase/MIF_sf"/>
</dbReference>
<evidence type="ECO:0000313" key="1">
    <source>
        <dbReference type="EMBL" id="MBB3023552.1"/>
    </source>
</evidence>
<protein>
    <submittedName>
        <fullName evidence="1">Phenylpyruvate tautomerase PptA (4-oxalocrotonate tautomerase family)</fullName>
    </submittedName>
</protein>